<dbReference type="GO" id="GO:0003700">
    <property type="term" value="F:DNA-binding transcription factor activity"/>
    <property type="evidence" value="ECO:0007669"/>
    <property type="project" value="TreeGrafter"/>
</dbReference>
<feature type="domain" description="HTH iclR-type" evidence="4">
    <location>
        <begin position="9"/>
        <end position="68"/>
    </location>
</feature>
<dbReference type="InterPro" id="IPR005471">
    <property type="entry name" value="Tscrpt_reg_IclR_N"/>
</dbReference>
<evidence type="ECO:0000256" key="2">
    <source>
        <dbReference type="ARBA" id="ARBA00023125"/>
    </source>
</evidence>
<keyword evidence="2" id="KW-0238">DNA-binding</keyword>
<reference evidence="6 7" key="1">
    <citation type="submission" date="2020-01" db="EMBL/GenBank/DDBJ databases">
        <title>Natronorubrum sp. JWXQ-INN 674 isolated from Inner Mongolia Autonomous Region of China.</title>
        <authorList>
            <person name="Xue Q."/>
        </authorList>
    </citation>
    <scope>NUCLEOTIDE SEQUENCE [LARGE SCALE GENOMIC DNA]</scope>
    <source>
        <strain evidence="6 7">JWXQ-INN-674</strain>
    </source>
</reference>
<dbReference type="Gene3D" id="1.10.10.10">
    <property type="entry name" value="Winged helix-like DNA-binding domain superfamily/Winged helix DNA-binding domain"/>
    <property type="match status" value="1"/>
</dbReference>
<evidence type="ECO:0000313" key="6">
    <source>
        <dbReference type="EMBL" id="MXV60525.1"/>
    </source>
</evidence>
<evidence type="ECO:0000259" key="5">
    <source>
        <dbReference type="PROSITE" id="PS51078"/>
    </source>
</evidence>
<dbReference type="Gene3D" id="3.30.450.40">
    <property type="match status" value="1"/>
</dbReference>
<sequence>MSNQRIDRLQTSEITLSVIEALYELDGAGVSELASHLDVAPSTVHRHLSTLSEMGYVDREQERYYLGLRFLQLGEYVHTRKTLYDSAKKYTEMLAEETNCRSVFLVAEHDVGVYIHTAAGKHGLWTKSTIGKRVPLHATAAGKVVLAFDDTLNVAELELEEFTPQTITSAEELQAELQTIRDRNYALNMEEQISGVRAVGAPVFDADETVVGAFSVSGPVNQMQEEWLDGSLPQTILGIANEFELQMKLS</sequence>
<evidence type="ECO:0000313" key="7">
    <source>
        <dbReference type="Proteomes" id="UP000434101"/>
    </source>
</evidence>
<proteinExistence type="predicted"/>
<dbReference type="Proteomes" id="UP000434101">
    <property type="component" value="Unassembled WGS sequence"/>
</dbReference>
<dbReference type="InterPro" id="IPR014757">
    <property type="entry name" value="Tscrpt_reg_IclR_C"/>
</dbReference>
<dbReference type="InterPro" id="IPR050707">
    <property type="entry name" value="HTH_MetabolicPath_Reg"/>
</dbReference>
<dbReference type="InterPro" id="IPR036388">
    <property type="entry name" value="WH-like_DNA-bd_sf"/>
</dbReference>
<keyword evidence="7" id="KW-1185">Reference proteome</keyword>
<dbReference type="SMART" id="SM00346">
    <property type="entry name" value="HTH_ICLR"/>
    <property type="match status" value="1"/>
</dbReference>
<organism evidence="6 7">
    <name type="scientific">Natronorubrum halalkaliphilum</name>
    <dbReference type="NCBI Taxonomy" id="2691917"/>
    <lineage>
        <taxon>Archaea</taxon>
        <taxon>Methanobacteriati</taxon>
        <taxon>Methanobacteriota</taxon>
        <taxon>Stenosarchaea group</taxon>
        <taxon>Halobacteria</taxon>
        <taxon>Halobacteriales</taxon>
        <taxon>Natrialbaceae</taxon>
        <taxon>Natronorubrum</taxon>
    </lineage>
</organism>
<evidence type="ECO:0000256" key="3">
    <source>
        <dbReference type="ARBA" id="ARBA00023163"/>
    </source>
</evidence>
<evidence type="ECO:0000256" key="1">
    <source>
        <dbReference type="ARBA" id="ARBA00023015"/>
    </source>
</evidence>
<evidence type="ECO:0000259" key="4">
    <source>
        <dbReference type="PROSITE" id="PS51077"/>
    </source>
</evidence>
<dbReference type="EMBL" id="WUYX01000003">
    <property type="protein sequence ID" value="MXV60525.1"/>
    <property type="molecule type" value="Genomic_DNA"/>
</dbReference>
<dbReference type="PANTHER" id="PTHR30136">
    <property type="entry name" value="HELIX-TURN-HELIX TRANSCRIPTIONAL REGULATOR, ICLR FAMILY"/>
    <property type="match status" value="1"/>
</dbReference>
<dbReference type="GO" id="GO:0003677">
    <property type="term" value="F:DNA binding"/>
    <property type="evidence" value="ECO:0007669"/>
    <property type="project" value="UniProtKB-KW"/>
</dbReference>
<dbReference type="RefSeq" id="WP_160061557.1">
    <property type="nucleotide sequence ID" value="NZ_WUYX01000003.1"/>
</dbReference>
<dbReference type="InterPro" id="IPR036390">
    <property type="entry name" value="WH_DNA-bd_sf"/>
</dbReference>
<feature type="domain" description="IclR-ED" evidence="5">
    <location>
        <begin position="69"/>
        <end position="249"/>
    </location>
</feature>
<dbReference type="Pfam" id="PF01614">
    <property type="entry name" value="IclR_C"/>
    <property type="match status" value="1"/>
</dbReference>
<dbReference type="InterPro" id="IPR011991">
    <property type="entry name" value="ArsR-like_HTH"/>
</dbReference>
<dbReference type="OrthoDB" id="14763at2157"/>
<dbReference type="SUPFAM" id="SSF46785">
    <property type="entry name" value="Winged helix' DNA-binding domain"/>
    <property type="match status" value="1"/>
</dbReference>
<dbReference type="CDD" id="cd00090">
    <property type="entry name" value="HTH_ARSR"/>
    <property type="match status" value="1"/>
</dbReference>
<dbReference type="InterPro" id="IPR029016">
    <property type="entry name" value="GAF-like_dom_sf"/>
</dbReference>
<dbReference type="PANTHER" id="PTHR30136:SF35">
    <property type="entry name" value="HTH-TYPE TRANSCRIPTIONAL REGULATOR RV1719"/>
    <property type="match status" value="1"/>
</dbReference>
<comment type="caution">
    <text evidence="6">The sequence shown here is derived from an EMBL/GenBank/DDBJ whole genome shotgun (WGS) entry which is preliminary data.</text>
</comment>
<dbReference type="SUPFAM" id="SSF55781">
    <property type="entry name" value="GAF domain-like"/>
    <property type="match status" value="1"/>
</dbReference>
<dbReference type="GO" id="GO:0045892">
    <property type="term" value="P:negative regulation of DNA-templated transcription"/>
    <property type="evidence" value="ECO:0007669"/>
    <property type="project" value="TreeGrafter"/>
</dbReference>
<dbReference type="Pfam" id="PF09339">
    <property type="entry name" value="HTH_IclR"/>
    <property type="match status" value="1"/>
</dbReference>
<accession>A0A6B0VHD7</accession>
<keyword evidence="3" id="KW-0804">Transcription</keyword>
<dbReference type="AlphaFoldDB" id="A0A6B0VHD7"/>
<dbReference type="PROSITE" id="PS51077">
    <property type="entry name" value="HTH_ICLR"/>
    <property type="match status" value="1"/>
</dbReference>
<protein>
    <submittedName>
        <fullName evidence="6">Helix-turn-helix domain-containing protein</fullName>
    </submittedName>
</protein>
<gene>
    <name evidence="6" type="ORF">GS429_00260</name>
</gene>
<keyword evidence="1" id="KW-0805">Transcription regulation</keyword>
<dbReference type="PROSITE" id="PS51078">
    <property type="entry name" value="ICLR_ED"/>
    <property type="match status" value="1"/>
</dbReference>
<name>A0A6B0VHD7_9EURY</name>